<name>A0ABR1XFH8_9PEZI</name>
<feature type="region of interest" description="Disordered" evidence="1">
    <location>
        <begin position="169"/>
        <end position="202"/>
    </location>
</feature>
<sequence length="227" mass="23343">MPRAATRRRLLAAVANGDPQAQALLDQYDADEEQRHHDRRARAAAHEAAHAYAATHLLIICHGKILTEYSAAMIPSSAAQTAPPNSFGVPMAATAPAPTAANAFGVLAAPPPAQSFEASSNGDSPLTDALAPAVASLPGHIAATPTAAAPAAADTIPDLVLVTHRILIENSGDGNGNGGGDGDDGDDNDDEEEAGVAGGRARAPAYRPWIRGVGERLRPIARMQYSK</sequence>
<proteinExistence type="predicted"/>
<keyword evidence="3" id="KW-1185">Reference proteome</keyword>
<gene>
    <name evidence="2" type="ORF">IWX90DRAFT_496025</name>
</gene>
<reference evidence="2 3" key="1">
    <citation type="journal article" date="2022" name="G3 (Bethesda)">
        <title>Enemy or ally: a genomic approach to elucidate the lifestyle of Phyllosticta citrichinaensis.</title>
        <authorList>
            <person name="Buijs V.A."/>
            <person name="Groenewald J.Z."/>
            <person name="Haridas S."/>
            <person name="LaButti K.M."/>
            <person name="Lipzen A."/>
            <person name="Martin F.M."/>
            <person name="Barry K."/>
            <person name="Grigoriev I.V."/>
            <person name="Crous P.W."/>
            <person name="Seidl M.F."/>
        </authorList>
    </citation>
    <scope>NUCLEOTIDE SEQUENCE [LARGE SCALE GENOMIC DNA]</scope>
    <source>
        <strain evidence="2 3">CBS 129764</strain>
    </source>
</reference>
<evidence type="ECO:0000313" key="3">
    <source>
        <dbReference type="Proteomes" id="UP001456524"/>
    </source>
</evidence>
<evidence type="ECO:0000256" key="1">
    <source>
        <dbReference type="SAM" id="MobiDB-lite"/>
    </source>
</evidence>
<comment type="caution">
    <text evidence="2">The sequence shown here is derived from an EMBL/GenBank/DDBJ whole genome shotgun (WGS) entry which is preliminary data.</text>
</comment>
<organism evidence="2 3">
    <name type="scientific">Phyllosticta citrichinensis</name>
    <dbReference type="NCBI Taxonomy" id="1130410"/>
    <lineage>
        <taxon>Eukaryota</taxon>
        <taxon>Fungi</taxon>
        <taxon>Dikarya</taxon>
        <taxon>Ascomycota</taxon>
        <taxon>Pezizomycotina</taxon>
        <taxon>Dothideomycetes</taxon>
        <taxon>Dothideomycetes incertae sedis</taxon>
        <taxon>Botryosphaeriales</taxon>
        <taxon>Phyllostictaceae</taxon>
        <taxon>Phyllosticta</taxon>
    </lineage>
</organism>
<protein>
    <submittedName>
        <fullName evidence="2">Uncharacterized protein</fullName>
    </submittedName>
</protein>
<evidence type="ECO:0000313" key="2">
    <source>
        <dbReference type="EMBL" id="KAK8152086.1"/>
    </source>
</evidence>
<dbReference type="Proteomes" id="UP001456524">
    <property type="component" value="Unassembled WGS sequence"/>
</dbReference>
<dbReference type="EMBL" id="JBBWUH010000015">
    <property type="protein sequence ID" value="KAK8152086.1"/>
    <property type="molecule type" value="Genomic_DNA"/>
</dbReference>
<feature type="compositionally biased region" description="Acidic residues" evidence="1">
    <location>
        <begin position="181"/>
        <end position="194"/>
    </location>
</feature>
<accession>A0ABR1XFH8</accession>